<evidence type="ECO:0000313" key="8">
    <source>
        <dbReference type="Proteomes" id="UP000431485"/>
    </source>
</evidence>
<dbReference type="SUPFAM" id="SSF53474">
    <property type="entry name" value="alpha/beta-Hydrolases"/>
    <property type="match status" value="1"/>
</dbReference>
<dbReference type="PANTHER" id="PTHR11757:SF19">
    <property type="entry name" value="PROLYL ENDOPEPTIDASE-LIKE"/>
    <property type="match status" value="1"/>
</dbReference>
<dbReference type="Proteomes" id="UP000431485">
    <property type="component" value="Unassembled WGS sequence"/>
</dbReference>
<sequence length="684" mass="76107">MPPSTHITAAPIARKATGNDPYAWLQERDSSEVLDYLKAENAWQEAQLADQDALRESLFEEIKGRILETDLSLPSPWGPYLYYTRTTAGDEYARHYRCRRPADDSQQVDECSEALLLDPNVLANGGFFALGAFSISPDHQRLAYSLDTSGEEIYTLYVKELATGKVSELAFEDCDGSMTWANDSLTLFFGELDDTHRPHKLYRYRLDGTTAEEVFHEPDGRFFLHCYRASSERQLLLSLGSKTTSEIWALDANQPHQAFTCLAPRVEGHEYDVDHGKLDDQWAWFIRSNCDGINFALFQAVDSGNVPSQDDWQNLIPHSDTVMIEGLSLNAQAMTLSLREGGLPIIEVHPQGLPAYQVQLPDAAYSLYVQNSLEFGSDKIRLRYEALNRPAQVRQLALETGAQQVLKETPVLGTFNADDYVSQRLWATSVDGTQVPISLVVRRDQLGQPTPLYLYGYGAYGESLDPWFSHARLSLLDRGVAFAIAHVRGGGELGEAWYRAGKQEHKQNTFSDFIACAEHLIAQGLTTSKQLAISGGSAGGLLIGAVLNQRPELFQAAIAEVPFVDVLNTMLDPDLPLTVTEYDEWGNPQEPEVYERIKAYAPYENVSAQAYPATLVIAGYNDSRVQYWEAAKWVAKLRTTSTSDNLLLLKTELGAGHGGMSGRYQGLRDVALEYGFVFKALGLV</sequence>
<dbReference type="PANTHER" id="PTHR11757">
    <property type="entry name" value="PROTEASE FAMILY S9A OLIGOPEPTIDASE"/>
    <property type="match status" value="1"/>
</dbReference>
<name>A0A7X2RUV5_9PSED</name>
<dbReference type="OrthoDB" id="9801421at2"/>
<evidence type="ECO:0000313" key="7">
    <source>
        <dbReference type="EMBL" id="MTD20470.1"/>
    </source>
</evidence>
<dbReference type="InterPro" id="IPR001375">
    <property type="entry name" value="Peptidase_S9_cat"/>
</dbReference>
<dbReference type="Pfam" id="PF00326">
    <property type="entry name" value="Peptidase_S9"/>
    <property type="match status" value="1"/>
</dbReference>
<dbReference type="InterPro" id="IPR051543">
    <property type="entry name" value="Serine_Peptidase_S9A"/>
</dbReference>
<dbReference type="GO" id="GO:0004252">
    <property type="term" value="F:serine-type endopeptidase activity"/>
    <property type="evidence" value="ECO:0007669"/>
    <property type="project" value="InterPro"/>
</dbReference>
<keyword evidence="4" id="KW-0720">Serine protease</keyword>
<dbReference type="InterPro" id="IPR023302">
    <property type="entry name" value="Pept_S9A_N"/>
</dbReference>
<feature type="domain" description="Peptidase S9 prolyl oligopeptidase catalytic" evidence="5">
    <location>
        <begin position="467"/>
        <end position="682"/>
    </location>
</feature>
<accession>A0A7X2RUV5</accession>
<evidence type="ECO:0000256" key="3">
    <source>
        <dbReference type="ARBA" id="ARBA00022801"/>
    </source>
</evidence>
<dbReference type="Gene3D" id="3.40.50.1820">
    <property type="entry name" value="alpha/beta hydrolase"/>
    <property type="match status" value="1"/>
</dbReference>
<reference evidence="7 8" key="1">
    <citation type="submission" date="2019-11" db="EMBL/GenBank/DDBJ databases">
        <title>Pseudmonas karstica sp. nov. and Pseudomonas spelaei sp. nov. from caves.</title>
        <authorList>
            <person name="Zeman M."/>
        </authorList>
    </citation>
    <scope>NUCLEOTIDE SEQUENCE [LARGE SCALE GENOMIC DNA]</scope>
    <source>
        <strain evidence="7 8">CCM 7891</strain>
    </source>
</reference>
<dbReference type="PRINTS" id="PR00862">
    <property type="entry name" value="PROLIGOPTASE"/>
</dbReference>
<evidence type="ECO:0000256" key="2">
    <source>
        <dbReference type="ARBA" id="ARBA00022670"/>
    </source>
</evidence>
<dbReference type="EMBL" id="WLYI01000019">
    <property type="protein sequence ID" value="MTD20470.1"/>
    <property type="molecule type" value="Genomic_DNA"/>
</dbReference>
<evidence type="ECO:0000256" key="1">
    <source>
        <dbReference type="ARBA" id="ARBA00005228"/>
    </source>
</evidence>
<dbReference type="InterPro" id="IPR029058">
    <property type="entry name" value="AB_hydrolase_fold"/>
</dbReference>
<keyword evidence="8" id="KW-1185">Reference proteome</keyword>
<dbReference type="GO" id="GO:0006508">
    <property type="term" value="P:proteolysis"/>
    <property type="evidence" value="ECO:0007669"/>
    <property type="project" value="UniProtKB-KW"/>
</dbReference>
<dbReference type="AlphaFoldDB" id="A0A7X2RUV5"/>
<feature type="domain" description="Peptidase S9A N-terminal" evidence="6">
    <location>
        <begin position="16"/>
        <end position="408"/>
    </location>
</feature>
<evidence type="ECO:0000259" key="5">
    <source>
        <dbReference type="Pfam" id="PF00326"/>
    </source>
</evidence>
<dbReference type="FunFam" id="3.40.50.1820:FF:000005">
    <property type="entry name" value="Prolyl endopeptidase"/>
    <property type="match status" value="1"/>
</dbReference>
<comment type="similarity">
    <text evidence="1">Belongs to the peptidase S9A family.</text>
</comment>
<keyword evidence="2" id="KW-0645">Protease</keyword>
<comment type="caution">
    <text evidence="7">The sequence shown here is derived from an EMBL/GenBank/DDBJ whole genome shotgun (WGS) entry which is preliminary data.</text>
</comment>
<dbReference type="Pfam" id="PF02897">
    <property type="entry name" value="Peptidase_S9_N"/>
    <property type="match status" value="1"/>
</dbReference>
<evidence type="ECO:0000259" key="6">
    <source>
        <dbReference type="Pfam" id="PF02897"/>
    </source>
</evidence>
<organism evidence="7 8">
    <name type="scientific">Pseudomonas karstica</name>
    <dbReference type="NCBI Taxonomy" id="1055468"/>
    <lineage>
        <taxon>Bacteria</taxon>
        <taxon>Pseudomonadati</taxon>
        <taxon>Pseudomonadota</taxon>
        <taxon>Gammaproteobacteria</taxon>
        <taxon>Pseudomonadales</taxon>
        <taxon>Pseudomonadaceae</taxon>
        <taxon>Pseudomonas</taxon>
    </lineage>
</organism>
<proteinExistence type="inferred from homology"/>
<evidence type="ECO:0000256" key="4">
    <source>
        <dbReference type="ARBA" id="ARBA00022825"/>
    </source>
</evidence>
<gene>
    <name evidence="7" type="ORF">GIR22_15185</name>
</gene>
<dbReference type="RefSeq" id="WP_154744126.1">
    <property type="nucleotide sequence ID" value="NZ_JBHSTG010000045.1"/>
</dbReference>
<dbReference type="Gene3D" id="2.130.10.120">
    <property type="entry name" value="Prolyl oligopeptidase, N-terminal domain"/>
    <property type="match status" value="1"/>
</dbReference>
<dbReference type="InterPro" id="IPR002470">
    <property type="entry name" value="Peptidase_S9A"/>
</dbReference>
<protein>
    <submittedName>
        <fullName evidence="7">Prolyl oligopeptidase family serine peptidase</fullName>
    </submittedName>
</protein>
<dbReference type="SUPFAM" id="SSF50993">
    <property type="entry name" value="Peptidase/esterase 'gauge' domain"/>
    <property type="match status" value="1"/>
</dbReference>
<keyword evidence="3" id="KW-0378">Hydrolase</keyword>